<dbReference type="PANTHER" id="PTHR35558">
    <property type="entry name" value="SGNH_HYDRO DOMAIN-CONTAINING PROTEIN"/>
    <property type="match status" value="1"/>
</dbReference>
<feature type="region of interest" description="Disordered" evidence="1">
    <location>
        <begin position="89"/>
        <end position="122"/>
    </location>
</feature>
<evidence type="ECO:0000313" key="3">
    <source>
        <dbReference type="Proteomes" id="UP001347796"/>
    </source>
</evidence>
<accession>A0AAN8JUP1</accession>
<evidence type="ECO:0000313" key="2">
    <source>
        <dbReference type="EMBL" id="KAK6183051.1"/>
    </source>
</evidence>
<name>A0AAN8JUP1_PATCE</name>
<dbReference type="PANTHER" id="PTHR35558:SF1">
    <property type="entry name" value="ENDONUCLEASE_EXONUCLEASE_PHOSPHATASE DOMAIN-CONTAINING PROTEIN"/>
    <property type="match status" value="1"/>
</dbReference>
<comment type="caution">
    <text evidence="2">The sequence shown here is derived from an EMBL/GenBank/DDBJ whole genome shotgun (WGS) entry which is preliminary data.</text>
</comment>
<protein>
    <recommendedName>
        <fullName evidence="4">C3H1-type domain-containing protein</fullName>
    </recommendedName>
</protein>
<reference evidence="2 3" key="1">
    <citation type="submission" date="2024-01" db="EMBL/GenBank/DDBJ databases">
        <title>The genome of the rayed Mediterranean limpet Patella caerulea (Linnaeus, 1758).</title>
        <authorList>
            <person name="Anh-Thu Weber A."/>
            <person name="Halstead-Nussloch G."/>
        </authorList>
    </citation>
    <scope>NUCLEOTIDE SEQUENCE [LARGE SCALE GENOMIC DNA]</scope>
    <source>
        <strain evidence="2">AATW-2023a</strain>
        <tissue evidence="2">Whole specimen</tissue>
    </source>
</reference>
<feature type="region of interest" description="Disordered" evidence="1">
    <location>
        <begin position="1"/>
        <end position="23"/>
    </location>
</feature>
<dbReference type="Proteomes" id="UP001347796">
    <property type="component" value="Unassembled WGS sequence"/>
</dbReference>
<keyword evidence="3" id="KW-1185">Reference proteome</keyword>
<evidence type="ECO:0008006" key="4">
    <source>
        <dbReference type="Google" id="ProtNLM"/>
    </source>
</evidence>
<dbReference type="EMBL" id="JAZGQO010000007">
    <property type="protein sequence ID" value="KAK6183051.1"/>
    <property type="molecule type" value="Genomic_DNA"/>
</dbReference>
<proteinExistence type="predicted"/>
<feature type="region of interest" description="Disordered" evidence="1">
    <location>
        <begin position="473"/>
        <end position="493"/>
    </location>
</feature>
<gene>
    <name evidence="2" type="ORF">SNE40_010603</name>
</gene>
<organism evidence="2 3">
    <name type="scientific">Patella caerulea</name>
    <name type="common">Rayed Mediterranean limpet</name>
    <dbReference type="NCBI Taxonomy" id="87958"/>
    <lineage>
        <taxon>Eukaryota</taxon>
        <taxon>Metazoa</taxon>
        <taxon>Spiralia</taxon>
        <taxon>Lophotrochozoa</taxon>
        <taxon>Mollusca</taxon>
        <taxon>Gastropoda</taxon>
        <taxon>Patellogastropoda</taxon>
        <taxon>Patelloidea</taxon>
        <taxon>Patellidae</taxon>
        <taxon>Patella</taxon>
    </lineage>
</organism>
<feature type="compositionally biased region" description="Polar residues" evidence="1">
    <location>
        <begin position="8"/>
        <end position="20"/>
    </location>
</feature>
<dbReference type="AlphaFoldDB" id="A0AAN8JUP1"/>
<sequence length="493" mass="54347">MDVRKSTRISTSPYATTSSFPDGDKIEVISSADNLNNTAPTRINATCIRSRIPVLVRPPASDRENQHNTSVNTDSDIVVPNTISIPLISSARSSGIPKRKKTGTGNGGSAGKKRRPAASQGASSFNFQQPVNVMAGLSQHPQYSIPSTIPSQFVGTPTRPRSGSGITGDILSFNCENQEGFMSSVPNIASPTICESGHEVLGQSISQNMRHNIESLPTMSDSVHDVLGNNISQVMRQKIVRGEYVDLAHLITKTNSGKTALVLNDEGEIVTREKLTHSVLTIDSWTDAFLVYISIYLRGHPERVQEMLKYMHTIRLAASRGYGWSSYDEQFRLKRSLDPSTSWSSVDFELWLIHMADGKSVAKPSIKLTGKCFDFNYKGYCSKTSCQYWHNCMSCAGNHPVVACNVQNTQITSRRIFEGSVQQRPIGFPRNSYRWGNPLNNSVNQSRPFLQSGNRYSNSMYDNVGPRQGNIQGFGKRSFDNQNASFKGEGATI</sequence>
<evidence type="ECO:0000256" key="1">
    <source>
        <dbReference type="SAM" id="MobiDB-lite"/>
    </source>
</evidence>